<organism evidence="3 4">
    <name type="scientific">Anoxybacillus andreesenii</name>
    <dbReference type="NCBI Taxonomy" id="1325932"/>
    <lineage>
        <taxon>Bacteria</taxon>
        <taxon>Bacillati</taxon>
        <taxon>Bacillota</taxon>
        <taxon>Bacilli</taxon>
        <taxon>Bacillales</taxon>
        <taxon>Anoxybacillaceae</taxon>
        <taxon>Anoxybacillus</taxon>
    </lineage>
</organism>
<feature type="signal peptide" evidence="1">
    <location>
        <begin position="1"/>
        <end position="23"/>
    </location>
</feature>
<accession>A0ABT9V6S8</accession>
<dbReference type="InterPro" id="IPR018392">
    <property type="entry name" value="LysM"/>
</dbReference>
<proteinExistence type="predicted"/>
<gene>
    <name evidence="3" type="ORF">J2S07_002974</name>
</gene>
<dbReference type="Gene3D" id="1.10.10.2520">
    <property type="entry name" value="Cell wall hydrolase SleB, domain 1"/>
    <property type="match status" value="1"/>
</dbReference>
<dbReference type="CDD" id="cd00118">
    <property type="entry name" value="LysM"/>
    <property type="match status" value="1"/>
</dbReference>
<evidence type="ECO:0000259" key="2">
    <source>
        <dbReference type="PROSITE" id="PS51782"/>
    </source>
</evidence>
<dbReference type="SMART" id="SM00257">
    <property type="entry name" value="LysM"/>
    <property type="match status" value="1"/>
</dbReference>
<dbReference type="InterPro" id="IPR036779">
    <property type="entry name" value="LysM_dom_sf"/>
</dbReference>
<feature type="domain" description="LysM" evidence="2">
    <location>
        <begin position="24"/>
        <end position="67"/>
    </location>
</feature>
<dbReference type="InterPro" id="IPR042047">
    <property type="entry name" value="SleB_dom1"/>
</dbReference>
<evidence type="ECO:0000313" key="4">
    <source>
        <dbReference type="Proteomes" id="UP001231362"/>
    </source>
</evidence>
<dbReference type="Pfam" id="PF07486">
    <property type="entry name" value="Hydrolase_2"/>
    <property type="match status" value="1"/>
</dbReference>
<keyword evidence="4" id="KW-1185">Reference proteome</keyword>
<comment type="caution">
    <text evidence="3">The sequence shown here is derived from an EMBL/GenBank/DDBJ whole genome shotgun (WGS) entry which is preliminary data.</text>
</comment>
<evidence type="ECO:0000256" key="1">
    <source>
        <dbReference type="SAM" id="SignalP"/>
    </source>
</evidence>
<keyword evidence="1" id="KW-0732">Signal</keyword>
<dbReference type="Pfam" id="PF01476">
    <property type="entry name" value="LysM"/>
    <property type="match status" value="1"/>
</dbReference>
<dbReference type="Proteomes" id="UP001231362">
    <property type="component" value="Unassembled WGS sequence"/>
</dbReference>
<sequence>MKKLVSILAFSTMLFVGATSSFAATHTVTKGETYWKISVKYGVPVNKVMAANHAKSDYLMVGQQLTIPNSTISASDKDLLARLVEAEAKGEPYAGKVAVATVILNRVDSSIFPNTIRDVIYQSGQFTPVSNGTINNPASSASKQAANEALAFRGQGNGSLYFYNPKKTSNTWLRSKTVTKKIGNHVFAK</sequence>
<dbReference type="SUPFAM" id="SSF54106">
    <property type="entry name" value="LysM domain"/>
    <property type="match status" value="1"/>
</dbReference>
<evidence type="ECO:0000313" key="3">
    <source>
        <dbReference type="EMBL" id="MDQ0156653.1"/>
    </source>
</evidence>
<dbReference type="Gene3D" id="6.20.240.60">
    <property type="match status" value="1"/>
</dbReference>
<reference evidence="3 4" key="1">
    <citation type="submission" date="2023-07" db="EMBL/GenBank/DDBJ databases">
        <title>Genomic Encyclopedia of Type Strains, Phase IV (KMG-IV): sequencing the most valuable type-strain genomes for metagenomic binning, comparative biology and taxonomic classification.</title>
        <authorList>
            <person name="Goeker M."/>
        </authorList>
    </citation>
    <scope>NUCLEOTIDE SEQUENCE [LARGE SCALE GENOMIC DNA]</scope>
    <source>
        <strain evidence="3 4">DSM 23948</strain>
    </source>
</reference>
<name>A0ABT9V6S8_9BACL</name>
<dbReference type="RefSeq" id="WP_307151159.1">
    <property type="nucleotide sequence ID" value="NZ_JAUSTU010000014.1"/>
</dbReference>
<dbReference type="Gene3D" id="3.10.350.10">
    <property type="entry name" value="LysM domain"/>
    <property type="match status" value="1"/>
</dbReference>
<dbReference type="EMBL" id="JAUSTU010000014">
    <property type="protein sequence ID" value="MDQ0156653.1"/>
    <property type="molecule type" value="Genomic_DNA"/>
</dbReference>
<dbReference type="EC" id="3.5.1.28" evidence="3"/>
<feature type="chain" id="PRO_5047061627" evidence="1">
    <location>
        <begin position="24"/>
        <end position="189"/>
    </location>
</feature>
<dbReference type="PROSITE" id="PS51782">
    <property type="entry name" value="LYSM"/>
    <property type="match status" value="1"/>
</dbReference>
<protein>
    <submittedName>
        <fullName evidence="3">N-acetylmuramoyl-L-alanine amidase</fullName>
        <ecNumber evidence="3">3.5.1.28</ecNumber>
    </submittedName>
</protein>
<dbReference type="InterPro" id="IPR011105">
    <property type="entry name" value="Cell_wall_hydrolase_SleB"/>
</dbReference>
<keyword evidence="3" id="KW-0378">Hydrolase</keyword>
<dbReference type="GO" id="GO:0008745">
    <property type="term" value="F:N-acetylmuramoyl-L-alanine amidase activity"/>
    <property type="evidence" value="ECO:0007669"/>
    <property type="project" value="UniProtKB-EC"/>
</dbReference>